<dbReference type="RefSeq" id="WP_155347527.1">
    <property type="nucleotide sequence ID" value="NZ_BAAAHM010000035.1"/>
</dbReference>
<dbReference type="SUPFAM" id="SSF53850">
    <property type="entry name" value="Periplasmic binding protein-like II"/>
    <property type="match status" value="1"/>
</dbReference>
<evidence type="ECO:0000256" key="3">
    <source>
        <dbReference type="ARBA" id="ARBA00022448"/>
    </source>
</evidence>
<evidence type="ECO:0000256" key="2">
    <source>
        <dbReference type="ARBA" id="ARBA00005695"/>
    </source>
</evidence>
<dbReference type="InterPro" id="IPR000914">
    <property type="entry name" value="SBP_5_dom"/>
</dbReference>
<dbReference type="InterPro" id="IPR030678">
    <property type="entry name" value="Peptide/Ni-bd"/>
</dbReference>
<evidence type="ECO:0000256" key="4">
    <source>
        <dbReference type="ARBA" id="ARBA00022729"/>
    </source>
</evidence>
<sequence>MKHIFAAGMSALLLAATVAGCSSGTKDSSGTKQTLTLGAIVDVASFDPSQSDVGNYMQYLQPAYDTLIKIDSSNQLQPMLATKWTYTDGTKTKLELTIRGDVKFSDGTAMDADAVVKSLERFKAANGPRSSALQNVESITAPDKTTVDITLSSPDPALVHNLGLVAGMITNPAAAATDLKSTPAGTGPYVLDTKKTNRGNVYAFVRNQHYYDTAAFPFNEIDIRVMTDPTARLNAVKTGEVDAAFALASQTSTAKGSGLTVLSNPGDWQGLFLNDRDGKIVKAMSDVRVRQAINYAIDGDAILKAYAFGHGSPSTQIFYPGTPAYDDSLNSKYPYDPAKAKQLLADAGYAGGFTLTMPSSTAFFGSVYPILQEQLAAVGIKVVYKNEPASAGLTPYLSQEYPAYMFSWGSSDNWLDASLLLAKNGAWNTLHAGDATIESLMKQIATASGSAQDALYKQLSGYVVDQAWFVPFYVADNIYISSTSVKVVAQPEQSVPSIYNYSPAT</sequence>
<dbReference type="OrthoDB" id="9803988at2"/>
<dbReference type="PANTHER" id="PTHR30290:SF10">
    <property type="entry name" value="PERIPLASMIC OLIGOPEPTIDE-BINDING PROTEIN-RELATED"/>
    <property type="match status" value="1"/>
</dbReference>
<dbReference type="PIRSF" id="PIRSF002741">
    <property type="entry name" value="MppA"/>
    <property type="match status" value="1"/>
</dbReference>
<dbReference type="AlphaFoldDB" id="A0A5M3XNR8"/>
<comment type="similarity">
    <text evidence="2">Belongs to the bacterial solute-binding protein 5 family.</text>
</comment>
<evidence type="ECO:0000313" key="8">
    <source>
        <dbReference type="Proteomes" id="UP000377595"/>
    </source>
</evidence>
<name>A0A5M3XNR8_9ACTN</name>
<gene>
    <name evidence="7" type="ORF">Aple_054780</name>
</gene>
<dbReference type="EMBL" id="BLAF01000032">
    <property type="protein sequence ID" value="GES22580.1"/>
    <property type="molecule type" value="Genomic_DNA"/>
</dbReference>
<keyword evidence="4 5" id="KW-0732">Signal</keyword>
<dbReference type="InterPro" id="IPR039424">
    <property type="entry name" value="SBP_5"/>
</dbReference>
<feature type="domain" description="Solute-binding protein family 5" evidence="6">
    <location>
        <begin position="76"/>
        <end position="422"/>
    </location>
</feature>
<dbReference type="PROSITE" id="PS51257">
    <property type="entry name" value="PROKAR_LIPOPROTEIN"/>
    <property type="match status" value="1"/>
</dbReference>
<feature type="chain" id="PRO_5024449507" evidence="5">
    <location>
        <begin position="22"/>
        <end position="505"/>
    </location>
</feature>
<dbReference type="PANTHER" id="PTHR30290">
    <property type="entry name" value="PERIPLASMIC BINDING COMPONENT OF ABC TRANSPORTER"/>
    <property type="match status" value="1"/>
</dbReference>
<dbReference type="Gene3D" id="3.40.190.10">
    <property type="entry name" value="Periplasmic binding protein-like II"/>
    <property type="match status" value="1"/>
</dbReference>
<evidence type="ECO:0000259" key="6">
    <source>
        <dbReference type="Pfam" id="PF00496"/>
    </source>
</evidence>
<evidence type="ECO:0000256" key="1">
    <source>
        <dbReference type="ARBA" id="ARBA00004196"/>
    </source>
</evidence>
<keyword evidence="8" id="KW-1185">Reference proteome</keyword>
<accession>A0A5M3XNR8</accession>
<feature type="signal peptide" evidence="5">
    <location>
        <begin position="1"/>
        <end position="21"/>
    </location>
</feature>
<organism evidence="7 8">
    <name type="scientific">Acrocarpospora pleiomorpha</name>
    <dbReference type="NCBI Taxonomy" id="90975"/>
    <lineage>
        <taxon>Bacteria</taxon>
        <taxon>Bacillati</taxon>
        <taxon>Actinomycetota</taxon>
        <taxon>Actinomycetes</taxon>
        <taxon>Streptosporangiales</taxon>
        <taxon>Streptosporangiaceae</taxon>
        <taxon>Acrocarpospora</taxon>
    </lineage>
</organism>
<evidence type="ECO:0000256" key="5">
    <source>
        <dbReference type="SAM" id="SignalP"/>
    </source>
</evidence>
<comment type="subcellular location">
    <subcellularLocation>
        <location evidence="1">Cell envelope</location>
    </subcellularLocation>
</comment>
<dbReference type="GO" id="GO:0042597">
    <property type="term" value="C:periplasmic space"/>
    <property type="evidence" value="ECO:0007669"/>
    <property type="project" value="UniProtKB-ARBA"/>
</dbReference>
<keyword evidence="3" id="KW-0813">Transport</keyword>
<dbReference type="GO" id="GO:1904680">
    <property type="term" value="F:peptide transmembrane transporter activity"/>
    <property type="evidence" value="ECO:0007669"/>
    <property type="project" value="TreeGrafter"/>
</dbReference>
<reference evidence="7 8" key="1">
    <citation type="submission" date="2019-10" db="EMBL/GenBank/DDBJ databases">
        <title>Whole genome shotgun sequence of Acrocarpospora pleiomorpha NBRC 16267.</title>
        <authorList>
            <person name="Ichikawa N."/>
            <person name="Kimura A."/>
            <person name="Kitahashi Y."/>
            <person name="Komaki H."/>
            <person name="Oguchi A."/>
        </authorList>
    </citation>
    <scope>NUCLEOTIDE SEQUENCE [LARGE SCALE GENOMIC DNA]</scope>
    <source>
        <strain evidence="7 8">NBRC 16267</strain>
    </source>
</reference>
<proteinExistence type="inferred from homology"/>
<dbReference type="GO" id="GO:0030313">
    <property type="term" value="C:cell envelope"/>
    <property type="evidence" value="ECO:0007669"/>
    <property type="project" value="UniProtKB-SubCell"/>
</dbReference>
<comment type="caution">
    <text evidence="7">The sequence shown here is derived from an EMBL/GenBank/DDBJ whole genome shotgun (WGS) entry which is preliminary data.</text>
</comment>
<dbReference type="Pfam" id="PF00496">
    <property type="entry name" value="SBP_bac_5"/>
    <property type="match status" value="1"/>
</dbReference>
<dbReference type="Gene3D" id="3.10.105.10">
    <property type="entry name" value="Dipeptide-binding Protein, Domain 3"/>
    <property type="match status" value="1"/>
</dbReference>
<dbReference type="Proteomes" id="UP000377595">
    <property type="component" value="Unassembled WGS sequence"/>
</dbReference>
<protein>
    <submittedName>
        <fullName evidence="7">Peptide ABC transporter substrate-binding protein</fullName>
    </submittedName>
</protein>
<dbReference type="GO" id="GO:0015833">
    <property type="term" value="P:peptide transport"/>
    <property type="evidence" value="ECO:0007669"/>
    <property type="project" value="TreeGrafter"/>
</dbReference>
<evidence type="ECO:0000313" key="7">
    <source>
        <dbReference type="EMBL" id="GES22580.1"/>
    </source>
</evidence>
<dbReference type="GO" id="GO:0043190">
    <property type="term" value="C:ATP-binding cassette (ABC) transporter complex"/>
    <property type="evidence" value="ECO:0007669"/>
    <property type="project" value="InterPro"/>
</dbReference>